<keyword evidence="3" id="KW-1185">Reference proteome</keyword>
<evidence type="ECO:0000256" key="1">
    <source>
        <dbReference type="SAM" id="Phobius"/>
    </source>
</evidence>
<keyword evidence="1" id="KW-0472">Membrane</keyword>
<keyword evidence="1" id="KW-0812">Transmembrane</keyword>
<evidence type="ECO:0000313" key="3">
    <source>
        <dbReference type="Proteomes" id="UP000628984"/>
    </source>
</evidence>
<comment type="caution">
    <text evidence="2">The sequence shown here is derived from an EMBL/GenBank/DDBJ whole genome shotgun (WGS) entry which is preliminary data.</text>
</comment>
<sequence length="65" mass="7223">MVARRDVDHSGHKDSLEEIAMSAMTRVRQTASLKLTFEFPAGWWLVPAILGGTSVWVVLGYMVFG</sequence>
<dbReference type="AlphaFoldDB" id="A0A918IKN2"/>
<organism evidence="2 3">
    <name type="scientific">Gemmobacter lanyuensis</name>
    <dbReference type="NCBI Taxonomy" id="1054497"/>
    <lineage>
        <taxon>Bacteria</taxon>
        <taxon>Pseudomonadati</taxon>
        <taxon>Pseudomonadota</taxon>
        <taxon>Alphaproteobacteria</taxon>
        <taxon>Rhodobacterales</taxon>
        <taxon>Paracoccaceae</taxon>
        <taxon>Gemmobacter</taxon>
    </lineage>
</organism>
<dbReference type="EMBL" id="BMYQ01000001">
    <property type="protein sequence ID" value="GGW21417.1"/>
    <property type="molecule type" value="Genomic_DNA"/>
</dbReference>
<gene>
    <name evidence="2" type="ORF">GCM10011452_01690</name>
</gene>
<accession>A0A918IKN2</accession>
<reference evidence="2" key="2">
    <citation type="submission" date="2020-09" db="EMBL/GenBank/DDBJ databases">
        <authorList>
            <person name="Sun Q."/>
            <person name="Kim S."/>
        </authorList>
    </citation>
    <scope>NUCLEOTIDE SEQUENCE</scope>
    <source>
        <strain evidence="2">KCTC 23714</strain>
    </source>
</reference>
<keyword evidence="1" id="KW-1133">Transmembrane helix</keyword>
<reference evidence="2" key="1">
    <citation type="journal article" date="2014" name="Int. J. Syst. Evol. Microbiol.">
        <title>Complete genome sequence of Corynebacterium casei LMG S-19264T (=DSM 44701T), isolated from a smear-ripened cheese.</title>
        <authorList>
            <consortium name="US DOE Joint Genome Institute (JGI-PGF)"/>
            <person name="Walter F."/>
            <person name="Albersmeier A."/>
            <person name="Kalinowski J."/>
            <person name="Ruckert C."/>
        </authorList>
    </citation>
    <scope>NUCLEOTIDE SEQUENCE</scope>
    <source>
        <strain evidence="2">KCTC 23714</strain>
    </source>
</reference>
<protein>
    <submittedName>
        <fullName evidence="2">Uncharacterized protein</fullName>
    </submittedName>
</protein>
<evidence type="ECO:0000313" key="2">
    <source>
        <dbReference type="EMBL" id="GGW21417.1"/>
    </source>
</evidence>
<proteinExistence type="predicted"/>
<dbReference type="Proteomes" id="UP000628984">
    <property type="component" value="Unassembled WGS sequence"/>
</dbReference>
<feature type="transmembrane region" description="Helical" evidence="1">
    <location>
        <begin position="41"/>
        <end position="64"/>
    </location>
</feature>
<name>A0A918IKN2_9RHOB</name>